<dbReference type="GO" id="GO:0000976">
    <property type="term" value="F:transcription cis-regulatory region binding"/>
    <property type="evidence" value="ECO:0007669"/>
    <property type="project" value="TreeGrafter"/>
</dbReference>
<dbReference type="Proteomes" id="UP000694522">
    <property type="component" value="Unplaced"/>
</dbReference>
<evidence type="ECO:0000256" key="4">
    <source>
        <dbReference type="ARBA" id="ARBA00023163"/>
    </source>
</evidence>
<keyword evidence="7" id="KW-1185">Reference proteome</keyword>
<dbReference type="GO" id="GO:0034751">
    <property type="term" value="C:aryl hydrocarbon receptor complex"/>
    <property type="evidence" value="ECO:0007669"/>
    <property type="project" value="TreeGrafter"/>
</dbReference>
<name>A0A8B9FM78_9PSIT</name>
<dbReference type="GO" id="GO:0004879">
    <property type="term" value="F:nuclear receptor activity"/>
    <property type="evidence" value="ECO:0007669"/>
    <property type="project" value="TreeGrafter"/>
</dbReference>
<keyword evidence="4" id="KW-0804">Transcription</keyword>
<dbReference type="PANTHER" id="PTHR10649">
    <property type="entry name" value="ARYL HYDROCARBON RECEPTOR"/>
    <property type="match status" value="1"/>
</dbReference>
<protein>
    <recommendedName>
        <fullName evidence="8">Aryl hydrocarbon receptor</fullName>
    </recommendedName>
</protein>
<reference evidence="6" key="1">
    <citation type="submission" date="2025-08" db="UniProtKB">
        <authorList>
            <consortium name="Ensembl"/>
        </authorList>
    </citation>
    <scope>IDENTIFICATION</scope>
</reference>
<evidence type="ECO:0008006" key="8">
    <source>
        <dbReference type="Google" id="ProtNLM"/>
    </source>
</evidence>
<keyword evidence="2" id="KW-0805">Transcription regulation</keyword>
<dbReference type="PANTHER" id="PTHR10649:SF17">
    <property type="entry name" value="ARYL HYDROCARBON RECEPTOR 2"/>
    <property type="match status" value="1"/>
</dbReference>
<evidence type="ECO:0000313" key="7">
    <source>
        <dbReference type="Proteomes" id="UP000694522"/>
    </source>
</evidence>
<dbReference type="AlphaFoldDB" id="A0A8B9FM78"/>
<evidence type="ECO:0000256" key="1">
    <source>
        <dbReference type="ARBA" id="ARBA00004123"/>
    </source>
</evidence>
<reference evidence="6" key="2">
    <citation type="submission" date="2025-09" db="UniProtKB">
        <authorList>
            <consortium name="Ensembl"/>
        </authorList>
    </citation>
    <scope>IDENTIFICATION</scope>
</reference>
<proteinExistence type="predicted"/>
<sequence length="612" mass="64312">MKTGESGPVVFRHLTKKGAWVWLQGSARLVYKGGKPDCIIAQERVLSDEEGEEHLWKRNLKLPLTFVTGEAILYRNDLPEPLDSFQAKEEPQTPANSHPKQCLVGANPLLGPMMKQDASEYSSLADNVLQLVAELDGLSRDEGASDAKDSDSLLVIAETLFEKSEEDGNVSRTMQNLNMDTAELQQWEDALLSLGAEEKSPVQEAGTEVTSFMEQMLLGQDAGKSMAFPPCNEEDDAAAYLQHCWAAPSVFQAAAQPQAPGAQGQDAVVPLVSISSAQPEQHVLSNPAGLVGGTVLDALLELAKPGQGLQAAVPTSAAMDNPVPNDGMQPGGELVGSSCPPSLHSNTAVTQWHNVPVQANPGNGLGQSTSPGGCQPGAWIAPKHLEAAGTHVESQPVLAGSPKSLAGAGLCLLPSQPAPCPAQGLLESLFSLGDLHEEEAALPARASPEDGGFPKQPHISHLEPSLFREGEQAVFQEDKRFLQWLLQAGAAPCCSGAGALLGSSVGPTLPDHVVLPECQYGNGLFRHESNFLRDTPKISLPQHPVALPCPSESHPGASPGSVLRFSASLPTKVGAGALEQGPGFPSASSFMGGQALCACEVQLKVRCEGCRS</sequence>
<evidence type="ECO:0000256" key="5">
    <source>
        <dbReference type="ARBA" id="ARBA00023242"/>
    </source>
</evidence>
<organism evidence="6 7">
    <name type="scientific">Amazona collaria</name>
    <name type="common">yellow-billed parrot</name>
    <dbReference type="NCBI Taxonomy" id="241587"/>
    <lineage>
        <taxon>Eukaryota</taxon>
        <taxon>Metazoa</taxon>
        <taxon>Chordata</taxon>
        <taxon>Craniata</taxon>
        <taxon>Vertebrata</taxon>
        <taxon>Euteleostomi</taxon>
        <taxon>Archelosauria</taxon>
        <taxon>Archosauria</taxon>
        <taxon>Dinosauria</taxon>
        <taxon>Saurischia</taxon>
        <taxon>Theropoda</taxon>
        <taxon>Coelurosauria</taxon>
        <taxon>Aves</taxon>
        <taxon>Neognathae</taxon>
        <taxon>Neoaves</taxon>
        <taxon>Telluraves</taxon>
        <taxon>Australaves</taxon>
        <taxon>Psittaciformes</taxon>
        <taxon>Psittacidae</taxon>
        <taxon>Amazona</taxon>
    </lineage>
</organism>
<evidence type="ECO:0000313" key="6">
    <source>
        <dbReference type="Ensembl" id="ENSACOP00000009909.1"/>
    </source>
</evidence>
<dbReference type="GO" id="GO:0006805">
    <property type="term" value="P:xenobiotic metabolic process"/>
    <property type="evidence" value="ECO:0007669"/>
    <property type="project" value="InterPro"/>
</dbReference>
<dbReference type="Gene3D" id="3.30.450.20">
    <property type="entry name" value="PAS domain"/>
    <property type="match status" value="1"/>
</dbReference>
<dbReference type="Ensembl" id="ENSACOT00000010250.1">
    <property type="protein sequence ID" value="ENSACOP00000009909.1"/>
    <property type="gene ID" value="ENSACOG00000006889.1"/>
</dbReference>
<comment type="subcellular location">
    <subcellularLocation>
        <location evidence="1">Nucleus</location>
    </subcellularLocation>
</comment>
<dbReference type="GO" id="GO:0005634">
    <property type="term" value="C:nucleus"/>
    <property type="evidence" value="ECO:0007669"/>
    <property type="project" value="UniProtKB-SubCell"/>
</dbReference>
<accession>A0A8B9FM78</accession>
<keyword evidence="5" id="KW-0539">Nucleus</keyword>
<evidence type="ECO:0000256" key="3">
    <source>
        <dbReference type="ARBA" id="ARBA00023125"/>
    </source>
</evidence>
<dbReference type="InterPro" id="IPR039091">
    <property type="entry name" value="AHR/AHRR"/>
</dbReference>
<evidence type="ECO:0000256" key="2">
    <source>
        <dbReference type="ARBA" id="ARBA00023015"/>
    </source>
</evidence>
<keyword evidence="3" id="KW-0238">DNA-binding</keyword>